<dbReference type="HOGENOM" id="CLU_000288_41_1_1"/>
<evidence type="ECO:0000256" key="12">
    <source>
        <dbReference type="ARBA" id="ARBA00022840"/>
    </source>
</evidence>
<organism evidence="21 23">
    <name type="scientific">Medicago truncatula</name>
    <name type="common">Barrel medic</name>
    <name type="synonym">Medicago tribuloides</name>
    <dbReference type="NCBI Taxonomy" id="3880"/>
    <lineage>
        <taxon>Eukaryota</taxon>
        <taxon>Viridiplantae</taxon>
        <taxon>Streptophyta</taxon>
        <taxon>Embryophyta</taxon>
        <taxon>Tracheophyta</taxon>
        <taxon>Spermatophyta</taxon>
        <taxon>Magnoliopsida</taxon>
        <taxon>eudicotyledons</taxon>
        <taxon>Gunneridae</taxon>
        <taxon>Pentapetalae</taxon>
        <taxon>rosids</taxon>
        <taxon>fabids</taxon>
        <taxon>Fabales</taxon>
        <taxon>Fabaceae</taxon>
        <taxon>Papilionoideae</taxon>
        <taxon>50 kb inversion clade</taxon>
        <taxon>NPAAA clade</taxon>
        <taxon>Hologalegina</taxon>
        <taxon>IRL clade</taxon>
        <taxon>Trifolieae</taxon>
        <taxon>Medicago</taxon>
    </lineage>
</organism>
<comment type="catalytic activity">
    <reaction evidence="17">
        <text>L-seryl-[protein] + ATP = O-phospho-L-seryl-[protein] + ADP + H(+)</text>
        <dbReference type="Rhea" id="RHEA:17989"/>
        <dbReference type="Rhea" id="RHEA-COMP:9863"/>
        <dbReference type="Rhea" id="RHEA-COMP:11604"/>
        <dbReference type="ChEBI" id="CHEBI:15378"/>
        <dbReference type="ChEBI" id="CHEBI:29999"/>
        <dbReference type="ChEBI" id="CHEBI:30616"/>
        <dbReference type="ChEBI" id="CHEBI:83421"/>
        <dbReference type="ChEBI" id="CHEBI:456216"/>
        <dbReference type="EC" id="2.7.11.1"/>
    </reaction>
</comment>
<comment type="subcellular location">
    <subcellularLocation>
        <location evidence="1">Membrane</location>
        <topology evidence="1">Single-pass membrane protein</topology>
    </subcellularLocation>
</comment>
<dbReference type="PROSITE" id="PS51450">
    <property type="entry name" value="LRR"/>
    <property type="match status" value="1"/>
</dbReference>
<dbReference type="PaxDb" id="3880-AES84305"/>
<dbReference type="EMBL" id="CM001224">
    <property type="protein sequence ID" value="KEH18240.1"/>
    <property type="molecule type" value="Genomic_DNA"/>
</dbReference>
<protein>
    <recommendedName>
        <fullName evidence="2">non-specific serine/threonine protein kinase</fullName>
        <ecNumber evidence="2">2.7.11.1</ecNumber>
    </recommendedName>
</protein>
<gene>
    <name evidence="22" type="primary">25500361</name>
    <name evidence="21" type="ordered locus">MTR_8g015100</name>
</gene>
<evidence type="ECO:0000313" key="21">
    <source>
        <dbReference type="EMBL" id="KEH18240.1"/>
    </source>
</evidence>
<evidence type="ECO:0000256" key="5">
    <source>
        <dbReference type="ARBA" id="ARBA00022614"/>
    </source>
</evidence>
<dbReference type="FunFam" id="1.10.510.10:FF:000146">
    <property type="entry name" value="LRR receptor-like serine/threonine-protein kinase IOS1"/>
    <property type="match status" value="1"/>
</dbReference>
<dbReference type="EnsemblPlants" id="KEH18240">
    <property type="protein sequence ID" value="KEH18240"/>
    <property type="gene ID" value="MTR_8g015100"/>
</dbReference>
<keyword evidence="9" id="KW-0677">Repeat</keyword>
<feature type="transmembrane region" description="Helical" evidence="19">
    <location>
        <begin position="414"/>
        <end position="436"/>
    </location>
</feature>
<dbReference type="InterPro" id="IPR017441">
    <property type="entry name" value="Protein_kinase_ATP_BS"/>
</dbReference>
<keyword evidence="23" id="KW-1185">Reference proteome</keyword>
<accession>A0A072TXH2</accession>
<reference evidence="21 23" key="2">
    <citation type="journal article" date="2014" name="BMC Genomics">
        <title>An improved genome release (version Mt4.0) for the model legume Medicago truncatula.</title>
        <authorList>
            <person name="Tang H."/>
            <person name="Krishnakumar V."/>
            <person name="Bidwell S."/>
            <person name="Rosen B."/>
            <person name="Chan A."/>
            <person name="Zhou S."/>
            <person name="Gentzbittel L."/>
            <person name="Childs K.L."/>
            <person name="Yandell M."/>
            <person name="Gundlach H."/>
            <person name="Mayer K.F."/>
            <person name="Schwartz D.C."/>
            <person name="Town C.D."/>
        </authorList>
    </citation>
    <scope>GENOME REANNOTATION</scope>
    <source>
        <strain evidence="21">A17</strain>
        <strain evidence="22 23">cv. Jemalong A17</strain>
    </source>
</reference>
<evidence type="ECO:0000313" key="22">
    <source>
        <dbReference type="EnsemblPlants" id="KEH18240"/>
    </source>
</evidence>
<dbReference type="InterPro" id="IPR001611">
    <property type="entry name" value="Leu-rich_rpt"/>
</dbReference>
<evidence type="ECO:0000256" key="16">
    <source>
        <dbReference type="ARBA" id="ARBA00047899"/>
    </source>
</evidence>
<dbReference type="InterPro" id="IPR000719">
    <property type="entry name" value="Prot_kinase_dom"/>
</dbReference>
<keyword evidence="8" id="KW-0732">Signal</keyword>
<dbReference type="Gene3D" id="1.10.510.10">
    <property type="entry name" value="Transferase(Phosphotransferase) domain 1"/>
    <property type="match status" value="1"/>
</dbReference>
<evidence type="ECO:0000256" key="18">
    <source>
        <dbReference type="PROSITE-ProRule" id="PRU10141"/>
    </source>
</evidence>
<dbReference type="Gene3D" id="3.30.200.20">
    <property type="entry name" value="Phosphorylase Kinase, domain 1"/>
    <property type="match status" value="1"/>
</dbReference>
<dbReference type="SMART" id="SM00220">
    <property type="entry name" value="S_TKc"/>
    <property type="match status" value="1"/>
</dbReference>
<evidence type="ECO:0000256" key="2">
    <source>
        <dbReference type="ARBA" id="ARBA00012513"/>
    </source>
</evidence>
<dbReference type="SUPFAM" id="SSF52058">
    <property type="entry name" value="L domain-like"/>
    <property type="match status" value="1"/>
</dbReference>
<dbReference type="PROSITE" id="PS50011">
    <property type="entry name" value="PROTEIN_KINASE_DOM"/>
    <property type="match status" value="1"/>
</dbReference>
<dbReference type="PANTHER" id="PTHR45631">
    <property type="entry name" value="OS07G0107800 PROTEIN-RELATED"/>
    <property type="match status" value="1"/>
</dbReference>
<dbReference type="InterPro" id="IPR011009">
    <property type="entry name" value="Kinase-like_dom_sf"/>
</dbReference>
<keyword evidence="14 19" id="KW-0472">Membrane</keyword>
<dbReference type="GO" id="GO:0016020">
    <property type="term" value="C:membrane"/>
    <property type="evidence" value="ECO:0007669"/>
    <property type="project" value="UniProtKB-SubCell"/>
</dbReference>
<dbReference type="Pfam" id="PF13855">
    <property type="entry name" value="LRR_8"/>
    <property type="match status" value="1"/>
</dbReference>
<keyword evidence="11 21" id="KW-0418">Kinase</keyword>
<dbReference type="OrthoDB" id="2017114at2759"/>
<evidence type="ECO:0000256" key="10">
    <source>
        <dbReference type="ARBA" id="ARBA00022741"/>
    </source>
</evidence>
<dbReference type="Proteomes" id="UP000002051">
    <property type="component" value="Chromosome 8"/>
</dbReference>
<reference evidence="21 23" key="1">
    <citation type="journal article" date="2011" name="Nature">
        <title>The Medicago genome provides insight into the evolution of rhizobial symbioses.</title>
        <authorList>
            <person name="Young N.D."/>
            <person name="Debelle F."/>
            <person name="Oldroyd G.E."/>
            <person name="Geurts R."/>
            <person name="Cannon S.B."/>
            <person name="Udvardi M.K."/>
            <person name="Benedito V.A."/>
            <person name="Mayer K.F."/>
            <person name="Gouzy J."/>
            <person name="Schoof H."/>
            <person name="Van de Peer Y."/>
            <person name="Proost S."/>
            <person name="Cook D.R."/>
            <person name="Meyers B.C."/>
            <person name="Spannagl M."/>
            <person name="Cheung F."/>
            <person name="De Mita S."/>
            <person name="Krishnakumar V."/>
            <person name="Gundlach H."/>
            <person name="Zhou S."/>
            <person name="Mudge J."/>
            <person name="Bharti A.K."/>
            <person name="Murray J.D."/>
            <person name="Naoumkina M.A."/>
            <person name="Rosen B."/>
            <person name="Silverstein K.A."/>
            <person name="Tang H."/>
            <person name="Rombauts S."/>
            <person name="Zhao P.X."/>
            <person name="Zhou P."/>
            <person name="Barbe V."/>
            <person name="Bardou P."/>
            <person name="Bechner M."/>
            <person name="Bellec A."/>
            <person name="Berger A."/>
            <person name="Berges H."/>
            <person name="Bidwell S."/>
            <person name="Bisseling T."/>
            <person name="Choisne N."/>
            <person name="Couloux A."/>
            <person name="Denny R."/>
            <person name="Deshpande S."/>
            <person name="Dai X."/>
            <person name="Doyle J.J."/>
            <person name="Dudez A.M."/>
            <person name="Farmer A.D."/>
            <person name="Fouteau S."/>
            <person name="Franken C."/>
            <person name="Gibelin C."/>
            <person name="Gish J."/>
            <person name="Goldstein S."/>
            <person name="Gonzalez A.J."/>
            <person name="Green P.J."/>
            <person name="Hallab A."/>
            <person name="Hartog M."/>
            <person name="Hua A."/>
            <person name="Humphray S.J."/>
            <person name="Jeong D.H."/>
            <person name="Jing Y."/>
            <person name="Jocker A."/>
            <person name="Kenton S.M."/>
            <person name="Kim D.J."/>
            <person name="Klee K."/>
            <person name="Lai H."/>
            <person name="Lang C."/>
            <person name="Lin S."/>
            <person name="Macmil S.L."/>
            <person name="Magdelenat G."/>
            <person name="Matthews L."/>
            <person name="McCorrison J."/>
            <person name="Monaghan E.L."/>
            <person name="Mun J.H."/>
            <person name="Najar F.Z."/>
            <person name="Nicholson C."/>
            <person name="Noirot C."/>
            <person name="O'Bleness M."/>
            <person name="Paule C.R."/>
            <person name="Poulain J."/>
            <person name="Prion F."/>
            <person name="Qin B."/>
            <person name="Qu C."/>
            <person name="Retzel E.F."/>
            <person name="Riddle C."/>
            <person name="Sallet E."/>
            <person name="Samain S."/>
            <person name="Samson N."/>
            <person name="Sanders I."/>
            <person name="Saurat O."/>
            <person name="Scarpelli C."/>
            <person name="Schiex T."/>
            <person name="Segurens B."/>
            <person name="Severin A.J."/>
            <person name="Sherrier D.J."/>
            <person name="Shi R."/>
            <person name="Sims S."/>
            <person name="Singer S.R."/>
            <person name="Sinharoy S."/>
            <person name="Sterck L."/>
            <person name="Viollet A."/>
            <person name="Wang B.B."/>
            <person name="Wang K."/>
            <person name="Wang M."/>
            <person name="Wang X."/>
            <person name="Warfsmann J."/>
            <person name="Weissenbach J."/>
            <person name="White D.D."/>
            <person name="White J.D."/>
            <person name="Wiley G.B."/>
            <person name="Wincker P."/>
            <person name="Xing Y."/>
            <person name="Yang L."/>
            <person name="Yao Z."/>
            <person name="Ying F."/>
            <person name="Zhai J."/>
            <person name="Zhou L."/>
            <person name="Zuber A."/>
            <person name="Denarie J."/>
            <person name="Dixon R.A."/>
            <person name="May G.D."/>
            <person name="Schwartz D.C."/>
            <person name="Rogers J."/>
            <person name="Quetier F."/>
            <person name="Town C.D."/>
            <person name="Roe B.A."/>
        </authorList>
    </citation>
    <scope>NUCLEOTIDE SEQUENCE [LARGE SCALE GENOMIC DNA]</scope>
    <source>
        <strain evidence="21">A17</strain>
        <strain evidence="22 23">cv. Jemalong A17</strain>
    </source>
</reference>
<dbReference type="SUPFAM" id="SSF56112">
    <property type="entry name" value="Protein kinase-like (PK-like)"/>
    <property type="match status" value="1"/>
</dbReference>
<keyword evidence="13 19" id="KW-1133">Transmembrane helix</keyword>
<dbReference type="PROSITE" id="PS00107">
    <property type="entry name" value="PROTEIN_KINASE_ATP"/>
    <property type="match status" value="1"/>
</dbReference>
<dbReference type="CDD" id="cd14066">
    <property type="entry name" value="STKc_IRAK"/>
    <property type="match status" value="1"/>
</dbReference>
<feature type="domain" description="Protein kinase" evidence="20">
    <location>
        <begin position="480"/>
        <end position="753"/>
    </location>
</feature>
<keyword evidence="5" id="KW-0433">Leucine-rich repeat</keyword>
<keyword evidence="4" id="KW-0597">Phosphoprotein</keyword>
<evidence type="ECO:0000256" key="7">
    <source>
        <dbReference type="ARBA" id="ARBA00022692"/>
    </source>
</evidence>
<evidence type="ECO:0000256" key="19">
    <source>
        <dbReference type="SAM" id="Phobius"/>
    </source>
</evidence>
<dbReference type="EC" id="2.7.11.1" evidence="2"/>
<dbReference type="FunFam" id="3.80.10.10:FF:000129">
    <property type="entry name" value="Leucine-rich repeat receptor-like kinase"/>
    <property type="match status" value="1"/>
</dbReference>
<evidence type="ECO:0000256" key="13">
    <source>
        <dbReference type="ARBA" id="ARBA00022989"/>
    </source>
</evidence>
<dbReference type="InterPro" id="IPR008271">
    <property type="entry name" value="Ser/Thr_kinase_AS"/>
</dbReference>
<keyword evidence="6" id="KW-0808">Transferase</keyword>
<evidence type="ECO:0000259" key="20">
    <source>
        <dbReference type="PROSITE" id="PS50011"/>
    </source>
</evidence>
<dbReference type="Pfam" id="PF12819">
    <property type="entry name" value="Malectin_like"/>
    <property type="match status" value="1"/>
</dbReference>
<evidence type="ECO:0000256" key="6">
    <source>
        <dbReference type="ARBA" id="ARBA00022679"/>
    </source>
</evidence>
<feature type="binding site" evidence="18">
    <location>
        <position position="508"/>
    </location>
    <ligand>
        <name>ATP</name>
        <dbReference type="ChEBI" id="CHEBI:30616"/>
    </ligand>
</feature>
<evidence type="ECO:0000256" key="3">
    <source>
        <dbReference type="ARBA" id="ARBA00022527"/>
    </source>
</evidence>
<dbReference type="GO" id="GO:0005524">
    <property type="term" value="F:ATP binding"/>
    <property type="evidence" value="ECO:0007669"/>
    <property type="project" value="UniProtKB-UniRule"/>
</dbReference>
<evidence type="ECO:0000256" key="1">
    <source>
        <dbReference type="ARBA" id="ARBA00004167"/>
    </source>
</evidence>
<dbReference type="FunFam" id="3.30.200.20:FF:000394">
    <property type="entry name" value="Leucine-rich repeat receptor-like protein kinase"/>
    <property type="match status" value="1"/>
</dbReference>
<keyword evidence="15 21" id="KW-0675">Receptor</keyword>
<keyword evidence="12 18" id="KW-0067">ATP-binding</keyword>
<dbReference type="eggNOG" id="ENOG502SJU3">
    <property type="taxonomic scope" value="Eukaryota"/>
</dbReference>
<evidence type="ECO:0000256" key="8">
    <source>
        <dbReference type="ARBA" id="ARBA00022729"/>
    </source>
</evidence>
<evidence type="ECO:0000256" key="15">
    <source>
        <dbReference type="ARBA" id="ARBA00023170"/>
    </source>
</evidence>
<dbReference type="Gene3D" id="3.80.10.10">
    <property type="entry name" value="Ribonuclease Inhibitor"/>
    <property type="match status" value="1"/>
</dbReference>
<evidence type="ECO:0000256" key="9">
    <source>
        <dbReference type="ARBA" id="ARBA00022737"/>
    </source>
</evidence>
<dbReference type="InterPro" id="IPR001245">
    <property type="entry name" value="Ser-Thr/Tyr_kinase_cat_dom"/>
</dbReference>
<keyword evidence="3" id="KW-0723">Serine/threonine-protein kinase</keyword>
<keyword evidence="10 18" id="KW-0547">Nucleotide-binding</keyword>
<reference evidence="22" key="3">
    <citation type="submission" date="2015-04" db="UniProtKB">
        <authorList>
            <consortium name="EnsemblPlants"/>
        </authorList>
    </citation>
    <scope>IDENTIFICATION</scope>
    <source>
        <strain evidence="22">cv. Jemalong A17</strain>
    </source>
</reference>
<dbReference type="AlphaFoldDB" id="A0A072TXH2"/>
<dbReference type="GO" id="GO:0004674">
    <property type="term" value="F:protein serine/threonine kinase activity"/>
    <property type="evidence" value="ECO:0007669"/>
    <property type="project" value="UniProtKB-KW"/>
</dbReference>
<name>A0A072TXH2_MEDTR</name>
<evidence type="ECO:0000313" key="23">
    <source>
        <dbReference type="Proteomes" id="UP000002051"/>
    </source>
</evidence>
<evidence type="ECO:0000256" key="14">
    <source>
        <dbReference type="ARBA" id="ARBA00023136"/>
    </source>
</evidence>
<evidence type="ECO:0000256" key="11">
    <source>
        <dbReference type="ARBA" id="ARBA00022777"/>
    </source>
</evidence>
<comment type="catalytic activity">
    <reaction evidence="16">
        <text>L-threonyl-[protein] + ATP = O-phospho-L-threonyl-[protein] + ADP + H(+)</text>
        <dbReference type="Rhea" id="RHEA:46608"/>
        <dbReference type="Rhea" id="RHEA-COMP:11060"/>
        <dbReference type="Rhea" id="RHEA-COMP:11605"/>
        <dbReference type="ChEBI" id="CHEBI:15378"/>
        <dbReference type="ChEBI" id="CHEBI:30013"/>
        <dbReference type="ChEBI" id="CHEBI:30616"/>
        <dbReference type="ChEBI" id="CHEBI:61977"/>
        <dbReference type="ChEBI" id="CHEBI:456216"/>
        <dbReference type="EC" id="2.7.11.1"/>
    </reaction>
</comment>
<dbReference type="InterPro" id="IPR032675">
    <property type="entry name" value="LRR_dom_sf"/>
</dbReference>
<keyword evidence="7 19" id="KW-0812">Transmembrane</keyword>
<dbReference type="PRINTS" id="PR00019">
    <property type="entry name" value="LEURICHRPT"/>
</dbReference>
<evidence type="ECO:0000256" key="4">
    <source>
        <dbReference type="ARBA" id="ARBA00022553"/>
    </source>
</evidence>
<dbReference type="ExpressionAtlas" id="A0A072TXH2">
    <property type="expression patterns" value="differential"/>
</dbReference>
<dbReference type="PANTHER" id="PTHR45631:SF212">
    <property type="entry name" value="PROTEIN KINASE DOMAIN-CONTAINING PROTEIN"/>
    <property type="match status" value="1"/>
</dbReference>
<dbReference type="InterPro" id="IPR024788">
    <property type="entry name" value="Malectin-like_Carb-bd_dom"/>
</dbReference>
<dbReference type="PROSITE" id="PS00108">
    <property type="entry name" value="PROTEIN_KINASE_ST"/>
    <property type="match status" value="1"/>
</dbReference>
<sequence>MQTDYMERELPQIVTLMLKACVLLALVPFICNSQANSEQLDKPVSREIANKENPGFISIDCGSIIDYLQEDTGIWYKTDKGFVETGENHVTSSIINLNYLYFGKQLTTLRCFPEGDRNCYTLKPKEGKNKKYMIRAFFSYGNYDGKNQTQSFELYLGVNLWKKINFTNTDHYTFTEIIHTPSTDTINVCLVKTGPIIPCISSLELRLLNNSIYQNHQMISTNDPEPLLESQARIDVGPSPCLANATSDSDAPPILNAFEIYKLMTQLDSPTSPQDVGAIMDIKSSYQVYKLNWQGDPCLPTQYRWEGLVCKGDTIPRITSLNLSSSKLTGKINISFSYLTELEFLDLSYNELEGPLPEFLAHLPNLKVLNLTGNKLSSPIPKDLKQKADNKTLELSVAGNPDLCMTGSCKKKNIVVPLVASFSALFLIILIISLGFRIFKRQKALYIHVVPPARFNSKKRGSLKSKHHAFSYNEILNITDNFKTIIGEGGFGKVYIGILQDHTQVAVKMLSTSSKQGYKEFQSEVQLLMIVHHRNLVSLIGYCDEGEIKALIYEYMTNGNLQQYLLVENSNIINWTKRLKIAVDAAHGLDYLHNGCKPPIIHRDLKSSNILLDENLHAKIADFGLSRAFGNDNDSHISTRPAGTFGYVDPQFQRTGNTNKKNDIYSFGIILFELITGKKALIKAPDETIHILQWVIPLIKGGDIQNIIDARLQGEFNINSAWKVVEVAMSCISQIAAERPDINQILVELKECLSLEIVQRNSGSARDIIELTTLSTGPEITPSAR</sequence>
<evidence type="ECO:0000256" key="17">
    <source>
        <dbReference type="ARBA" id="ARBA00048679"/>
    </source>
</evidence>
<proteinExistence type="predicted"/>
<dbReference type="Pfam" id="PF07714">
    <property type="entry name" value="PK_Tyr_Ser-Thr"/>
    <property type="match status" value="1"/>
</dbReference>